<keyword evidence="8" id="KW-0547">Nucleotide-binding</keyword>
<protein>
    <submittedName>
        <fullName evidence="15">mRNA capping enzyme</fullName>
    </submittedName>
</protein>
<evidence type="ECO:0000313" key="15">
    <source>
        <dbReference type="EMBL" id="QFG73926.1"/>
    </source>
</evidence>
<dbReference type="InterPro" id="IPR033469">
    <property type="entry name" value="CYTH-like_dom_sf"/>
</dbReference>
<evidence type="ECO:0000256" key="12">
    <source>
        <dbReference type="ARBA" id="ARBA00044679"/>
    </source>
</evidence>
<evidence type="ECO:0000256" key="6">
    <source>
        <dbReference type="ARBA" id="ARBA00022691"/>
    </source>
</evidence>
<name>A0A5J6VIA7_9VIRU</name>
<accession>A0A5J6VIA7</accession>
<dbReference type="InterPro" id="IPR029063">
    <property type="entry name" value="SAM-dependent_MTases_sf"/>
</dbReference>
<feature type="domain" description="MRNA cap 0 methyltransferase" evidence="14">
    <location>
        <begin position="679"/>
        <end position="1009"/>
    </location>
</feature>
<keyword evidence="7" id="KW-0548">Nucleotidyltransferase</keyword>
<dbReference type="PROSITE" id="PS51562">
    <property type="entry name" value="RNA_CAP0_MT"/>
    <property type="match status" value="1"/>
</dbReference>
<dbReference type="GO" id="GO:0140818">
    <property type="term" value="F:mRNA 5'-triphosphate monophosphatase activity"/>
    <property type="evidence" value="ECO:0007669"/>
    <property type="project" value="UniProtKB-EC"/>
</dbReference>
<keyword evidence="5" id="KW-0808">Transferase</keyword>
<reference evidence="15" key="1">
    <citation type="journal article" date="2019" name="Philos. Trans. R. Soc. Lond., B, Biol. Sci.">
        <title>Targeted metagenomic recovery of four divergent viruses reveals shared and distinctive characteristics of giant viruses of marine eukaryotes.</title>
        <authorList>
            <person name="Needham D.M."/>
            <person name="Poirier C."/>
            <person name="Hehenberger E."/>
            <person name="Jimenez V."/>
            <person name="Swalwell J.E."/>
            <person name="Santoro A.E."/>
            <person name="Worden A.Z."/>
        </authorList>
    </citation>
    <scope>NUCLEOTIDE SEQUENCE</scope>
    <source>
        <strain evidence="15">OPacV-662</strain>
    </source>
</reference>
<dbReference type="GO" id="GO:0004484">
    <property type="term" value="F:mRNA guanylyltransferase activity"/>
    <property type="evidence" value="ECO:0007669"/>
    <property type="project" value="UniProtKB-EC"/>
</dbReference>
<dbReference type="UniPathway" id="UPA00922"/>
<evidence type="ECO:0000256" key="7">
    <source>
        <dbReference type="ARBA" id="ARBA00022695"/>
    </source>
</evidence>
<dbReference type="InterPro" id="IPR012340">
    <property type="entry name" value="NA-bd_OB-fold"/>
</dbReference>
<dbReference type="Gene3D" id="2.40.50.140">
    <property type="entry name" value="Nucleic acid-binding proteins"/>
    <property type="match status" value="1"/>
</dbReference>
<evidence type="ECO:0000256" key="8">
    <source>
        <dbReference type="ARBA" id="ARBA00022741"/>
    </source>
</evidence>
<dbReference type="SUPFAM" id="SSF53335">
    <property type="entry name" value="S-adenosyl-L-methionine-dependent methyltransferases"/>
    <property type="match status" value="1"/>
</dbReference>
<dbReference type="InterPro" id="IPR037009">
    <property type="entry name" value="mRNA_triPase_Cet1_sf"/>
</dbReference>
<evidence type="ECO:0000256" key="1">
    <source>
        <dbReference type="ARBA" id="ARBA00005129"/>
    </source>
</evidence>
<evidence type="ECO:0000256" key="11">
    <source>
        <dbReference type="ARBA" id="ARBA00023134"/>
    </source>
</evidence>
<dbReference type="GO" id="GO:0003723">
    <property type="term" value="F:RNA binding"/>
    <property type="evidence" value="ECO:0007669"/>
    <property type="project" value="UniProtKB-KW"/>
</dbReference>
<dbReference type="GO" id="GO:0005525">
    <property type="term" value="F:GTP binding"/>
    <property type="evidence" value="ECO:0007669"/>
    <property type="project" value="UniProtKB-KW"/>
</dbReference>
<evidence type="ECO:0000259" key="14">
    <source>
        <dbReference type="PROSITE" id="PS51562"/>
    </source>
</evidence>
<keyword evidence="11" id="KW-0342">GTP-binding</keyword>
<dbReference type="Gene3D" id="3.20.100.10">
    <property type="entry name" value="mRNA triphosphatase Cet1-like"/>
    <property type="match status" value="1"/>
</dbReference>
<keyword evidence="4" id="KW-0507">mRNA processing</keyword>
<comment type="pathway">
    <text evidence="1">mRNA processing; mRNA capping.</text>
</comment>
<dbReference type="PANTHER" id="PTHR12189">
    <property type="entry name" value="MRNA GUANINE-7- METHYLTRANSFERASE"/>
    <property type="match status" value="1"/>
</dbReference>
<keyword evidence="9" id="KW-0378">Hydrolase</keyword>
<keyword evidence="3" id="KW-0489">Methyltransferase</keyword>
<evidence type="ECO:0000256" key="13">
    <source>
        <dbReference type="ARBA" id="ARBA00047740"/>
    </source>
</evidence>
<keyword evidence="6" id="KW-0949">S-adenosyl-L-methionine</keyword>
<evidence type="ECO:0000256" key="10">
    <source>
        <dbReference type="ARBA" id="ARBA00022884"/>
    </source>
</evidence>
<dbReference type="SUPFAM" id="SSF56091">
    <property type="entry name" value="DNA ligase/mRNA capping enzyme, catalytic domain"/>
    <property type="match status" value="1"/>
</dbReference>
<comment type="similarity">
    <text evidence="2">In the N-terminal section; belongs to the dsDNA virus mRNA guanylyltransferase family.</text>
</comment>
<dbReference type="GO" id="GO:0004482">
    <property type="term" value="F:mRNA 5'-cap (guanine-N7-)-methyltransferase activity"/>
    <property type="evidence" value="ECO:0007669"/>
    <property type="project" value="InterPro"/>
</dbReference>
<dbReference type="Gene3D" id="3.40.50.150">
    <property type="entry name" value="Vaccinia Virus protein VP39"/>
    <property type="match status" value="1"/>
</dbReference>
<evidence type="ECO:0000256" key="5">
    <source>
        <dbReference type="ARBA" id="ARBA00022679"/>
    </source>
</evidence>
<dbReference type="Pfam" id="PF03291">
    <property type="entry name" value="mRNA_G-N7_MeTrfase"/>
    <property type="match status" value="1"/>
</dbReference>
<organism evidence="15">
    <name type="scientific">Megaviridae environmental sample</name>
    <dbReference type="NCBI Taxonomy" id="1737588"/>
    <lineage>
        <taxon>Viruses</taxon>
        <taxon>Varidnaviria</taxon>
        <taxon>Bamfordvirae</taxon>
        <taxon>Nucleocytoviricota</taxon>
        <taxon>Megaviricetes</taxon>
        <taxon>Imitervirales</taxon>
        <taxon>Mimiviridae</taxon>
        <taxon>environmental samples</taxon>
    </lineage>
</organism>
<evidence type="ECO:0000256" key="9">
    <source>
        <dbReference type="ARBA" id="ARBA00022801"/>
    </source>
</evidence>
<evidence type="ECO:0000256" key="2">
    <source>
        <dbReference type="ARBA" id="ARBA00008556"/>
    </source>
</evidence>
<dbReference type="PANTHER" id="PTHR12189:SF2">
    <property type="entry name" value="MRNA CAP GUANINE-N7 METHYLTRANSFERASE"/>
    <property type="match status" value="1"/>
</dbReference>
<evidence type="ECO:0000256" key="3">
    <source>
        <dbReference type="ARBA" id="ARBA00022603"/>
    </source>
</evidence>
<keyword evidence="10" id="KW-0694">RNA-binding</keyword>
<dbReference type="EMBL" id="MN448274">
    <property type="protein sequence ID" value="QFG73926.1"/>
    <property type="molecule type" value="Genomic_DNA"/>
</dbReference>
<dbReference type="SUPFAM" id="SSF55154">
    <property type="entry name" value="CYTH-like phosphatases"/>
    <property type="match status" value="1"/>
</dbReference>
<dbReference type="InterPro" id="IPR039753">
    <property type="entry name" value="RG7MT1"/>
</dbReference>
<evidence type="ECO:0000256" key="4">
    <source>
        <dbReference type="ARBA" id="ARBA00022664"/>
    </source>
</evidence>
<proteinExistence type="inferred from homology"/>
<dbReference type="GO" id="GO:0004651">
    <property type="term" value="F:polynucleotide 5'-phosphatase activity"/>
    <property type="evidence" value="ECO:0007669"/>
    <property type="project" value="InterPro"/>
</dbReference>
<sequence length="1014" mass="118494">MFLPSKAMQKISTTLTQLERNQEYEVMFGYNKQKTTLTLEEFRRCALHIKRNKIGIPTKEYSLDISIKLPNTYSDVIRMSVIGGDSVSELNNHIEALTKMPNVDIFTNLLKRADDDTIFKLITKHKDAFKDKHTINISEYMLRCRLSTETPINANTIKEITIEQKKSINFRYKSRVSVLLEETPDYKMSIDITDVRSARSLNDILSLNATHAYEIELEVEGLSNRGVDKDGIKKFMQYIEEFTKVIQKSNNLLTLTEKDNILNEYKTLLGRYKGDTTKLYSMQPRSLELENLINKLPSNYAVTDKADGEKNQLFIHNNKIYYIDNNMNVRFSGLEDSSFPNLTILEGEFVRRQMMCFDCIFANGDDQRKKPLDVRLNALDGVLDVISPNHYKYSTSEFTNSESLEEIKNTYQQEIQSYVLHMTELFESNKTSIEKKYFLFPCGMYKGEVAGLASIGYNNLLQMPYELDGLIFTPIKQNYSQSPEKITYKWKPENMNSLDFYIVMDRDPETGEYMDIFDNTLHDDVKNKVFRVTSLYVGKTTNNEEEPYPFMKEQNLHKAYIPIQDGVLRDTMGNIVQSNTVVEMVYNINGSESPQYNWSIMRTRYDKTEQVQKHRRQYGNYETVASKVWMSINNPVKFEYFNMLATDQIDKYHEAALKLNALISDDVKKEMAYYAKTSNLGKNQRQFHNYIKSLLIYEYFAPKQRAINGAITTYKQRILDVGAGRGGDFEKLIHAQVRESVGIDPDAHGLFFATNSATVRYNTWIKKTPKTTPMTFINMDMGYPLDAKTQTKILGGMTKNNRKNIIEKFGSKSQFDGFNMQFMIHYLFSQQDVFNNMCKNINRYLKDGGYIIVTTFNADRVKQFLGNKKERTITYLDEESNERRSFLIIKDISIKDKPSLGQAIDVHVASFMDENTFQTEYLVYPEWFEQQMDEQCNLKLIDSMDFEDLFNLHKNFFTNVSELETSDYLRGSYFKGIRNLYQNYDNKDHQDHASFEMSKLNRYYVFQKKEKRRR</sequence>
<comment type="catalytic activity">
    <reaction evidence="13">
        <text>a 5'-end triphospho-ribonucleoside in mRNA + H2O = a 5'-end diphospho-ribonucleoside in mRNA + phosphate + H(+)</text>
        <dbReference type="Rhea" id="RHEA:67004"/>
        <dbReference type="Rhea" id="RHEA-COMP:17164"/>
        <dbReference type="Rhea" id="RHEA-COMP:17165"/>
        <dbReference type="ChEBI" id="CHEBI:15377"/>
        <dbReference type="ChEBI" id="CHEBI:15378"/>
        <dbReference type="ChEBI" id="CHEBI:43474"/>
        <dbReference type="ChEBI" id="CHEBI:167616"/>
        <dbReference type="ChEBI" id="CHEBI:167618"/>
        <dbReference type="EC" id="3.6.1.74"/>
    </reaction>
    <physiologicalReaction direction="left-to-right" evidence="13">
        <dbReference type="Rhea" id="RHEA:67005"/>
    </physiologicalReaction>
</comment>
<comment type="catalytic activity">
    <reaction evidence="12">
        <text>a 5'-end diphospho-ribonucleoside in mRNA + GTP + H(+) = a 5'-end (5'-triphosphoguanosine)-ribonucleoside in mRNA + diphosphate</text>
        <dbReference type="Rhea" id="RHEA:67012"/>
        <dbReference type="Rhea" id="RHEA-COMP:17165"/>
        <dbReference type="Rhea" id="RHEA-COMP:17166"/>
        <dbReference type="ChEBI" id="CHEBI:15378"/>
        <dbReference type="ChEBI" id="CHEBI:33019"/>
        <dbReference type="ChEBI" id="CHEBI:37565"/>
        <dbReference type="ChEBI" id="CHEBI:167616"/>
        <dbReference type="ChEBI" id="CHEBI:167617"/>
        <dbReference type="EC" id="2.7.7.50"/>
    </reaction>
</comment>
<dbReference type="InterPro" id="IPR004971">
    <property type="entry name" value="mRNA_G-N7_MeTrfase_dom"/>
</dbReference>
<dbReference type="Gene3D" id="3.30.470.30">
    <property type="entry name" value="DNA ligase/mRNA capping enzyme"/>
    <property type="match status" value="1"/>
</dbReference>